<organism evidence="1 2">
    <name type="scientific">Duganella zoogloeoides</name>
    <dbReference type="NCBI Taxonomy" id="75659"/>
    <lineage>
        <taxon>Bacteria</taxon>
        <taxon>Pseudomonadati</taxon>
        <taxon>Pseudomonadota</taxon>
        <taxon>Betaproteobacteria</taxon>
        <taxon>Burkholderiales</taxon>
        <taxon>Oxalobacteraceae</taxon>
        <taxon>Telluria group</taxon>
        <taxon>Duganella</taxon>
    </lineage>
</organism>
<dbReference type="RefSeq" id="WP_154819776.1">
    <property type="nucleotide sequence ID" value="NZ_CP140152.1"/>
</dbReference>
<dbReference type="EMBL" id="CP140152">
    <property type="protein sequence ID" value="WQH06586.1"/>
    <property type="molecule type" value="Genomic_DNA"/>
</dbReference>
<sequence>MTVLQDILTSNAEELLDQWLALIEQDIADGWRAFYARAVWMREHLPAPLINGLGRALMVEQLRQKIGANGQPVLADDVGMVRELSQRLDLPECRNYLQVGILSLQQQPAPLDLVADAAVMRLLNTAHRHAEFEIRRNQANWYVESTARCTLTPPLITLPKEGKPAVRDDSEPLALDTHYWWNVYEPDHRVAMDCDNNGLFTPAVSLMLMAALAPDFPYAETLSTAKRLVFMQAGDGALAWAIVIEKIDGGRTFRYPPALMLIDRHLGKKLKDQHVLFHNVLTRPYFSDAISGQAAMELELRFHLPRYRRLIDVYRPYIAATQSAAQQLLA</sequence>
<accession>A0ABZ0Y3F9</accession>
<name>A0ABZ0Y3F9_9BURK</name>
<proteinExistence type="predicted"/>
<dbReference type="GeneID" id="43162468"/>
<dbReference type="Proteomes" id="UP001326110">
    <property type="component" value="Chromosome"/>
</dbReference>
<protein>
    <submittedName>
        <fullName evidence="1">Uncharacterized protein</fullName>
    </submittedName>
</protein>
<gene>
    <name evidence="1" type="ORF">SR858_09760</name>
</gene>
<keyword evidence="2" id="KW-1185">Reference proteome</keyword>
<reference evidence="1 2" key="1">
    <citation type="submission" date="2023-11" db="EMBL/GenBank/DDBJ databases">
        <title>MicrobeMod: A computational toolkit for identifying prokaryotic methylation and restriction-modification with nanopore sequencing.</title>
        <authorList>
            <person name="Crits-Christoph A."/>
            <person name="Kang S.C."/>
            <person name="Lee H."/>
            <person name="Ostrov N."/>
        </authorList>
    </citation>
    <scope>NUCLEOTIDE SEQUENCE [LARGE SCALE GENOMIC DNA]</scope>
    <source>
        <strain evidence="1 2">ATCC 25935</strain>
    </source>
</reference>
<evidence type="ECO:0000313" key="1">
    <source>
        <dbReference type="EMBL" id="WQH06586.1"/>
    </source>
</evidence>
<evidence type="ECO:0000313" key="2">
    <source>
        <dbReference type="Proteomes" id="UP001326110"/>
    </source>
</evidence>